<dbReference type="InterPro" id="IPR036388">
    <property type="entry name" value="WH-like_DNA-bd_sf"/>
</dbReference>
<dbReference type="PANTHER" id="PTHR30427">
    <property type="entry name" value="TRANSCRIPTIONAL ACTIVATOR PROTEIN LYSR"/>
    <property type="match status" value="1"/>
</dbReference>
<dbReference type="PROSITE" id="PS50931">
    <property type="entry name" value="HTH_LYSR"/>
    <property type="match status" value="1"/>
</dbReference>
<dbReference type="PANTHER" id="PTHR30427:SF1">
    <property type="entry name" value="TRANSCRIPTIONAL ACTIVATOR PROTEIN LYSR"/>
    <property type="match status" value="1"/>
</dbReference>
<dbReference type="SUPFAM" id="SSF46785">
    <property type="entry name" value="Winged helix' DNA-binding domain"/>
    <property type="match status" value="1"/>
</dbReference>
<evidence type="ECO:0000259" key="5">
    <source>
        <dbReference type="PROSITE" id="PS50931"/>
    </source>
</evidence>
<dbReference type="RefSeq" id="WP_076955849.1">
    <property type="nucleotide sequence ID" value="NZ_MLCO01000018.1"/>
</dbReference>
<dbReference type="InterPro" id="IPR005119">
    <property type="entry name" value="LysR_subst-bd"/>
</dbReference>
<gene>
    <name evidence="6" type="ORF">BKE38_02730</name>
</gene>
<comment type="caution">
    <text evidence="6">The sequence shown here is derived from an EMBL/GenBank/DDBJ whole genome shotgun (WGS) entry which is preliminary data.</text>
</comment>
<name>A0A1V2H818_9PROT</name>
<dbReference type="GO" id="GO:0003700">
    <property type="term" value="F:DNA-binding transcription factor activity"/>
    <property type="evidence" value="ECO:0007669"/>
    <property type="project" value="InterPro"/>
</dbReference>
<keyword evidence="3" id="KW-0238">DNA-binding</keyword>
<dbReference type="GO" id="GO:0010628">
    <property type="term" value="P:positive regulation of gene expression"/>
    <property type="evidence" value="ECO:0007669"/>
    <property type="project" value="TreeGrafter"/>
</dbReference>
<feature type="domain" description="HTH lysR-type" evidence="5">
    <location>
        <begin position="1"/>
        <end position="58"/>
    </location>
</feature>
<evidence type="ECO:0000256" key="2">
    <source>
        <dbReference type="ARBA" id="ARBA00023015"/>
    </source>
</evidence>
<dbReference type="GO" id="GO:0043565">
    <property type="term" value="F:sequence-specific DNA binding"/>
    <property type="evidence" value="ECO:0007669"/>
    <property type="project" value="TreeGrafter"/>
</dbReference>
<evidence type="ECO:0000256" key="1">
    <source>
        <dbReference type="ARBA" id="ARBA00009437"/>
    </source>
</evidence>
<dbReference type="InterPro" id="IPR000847">
    <property type="entry name" value="LysR_HTH_N"/>
</dbReference>
<keyword evidence="4" id="KW-0804">Transcription</keyword>
<sequence>MNARQLEIFRAIMRSGTLTSAAQLLNVSQPAISKVLRHLEDQLGYKLFERVGGRLHPTAEAQLLFINADRVFREIETVRDLAIRIRERRIGLLRIGASAPPSFAVLPATLAAFRKRHPGVKVILRTLPAEELAEKILVGDIDLGLTMSSIRVPMVQAELLMTTRVVALMQEDSPLARKAVITPADLADQVLISYGSHADVGVPLDAAFDRVGMPRTIGIEISLAISALPLVQAGLGVALVDGLLPWTRFPGVTVRPFEPRVLMSLSLVTSGTRPASRFVRDISDDIRAAIAALPADATAPSVATSRSDRSRARRT</sequence>
<keyword evidence="2" id="KW-0805">Transcription regulation</keyword>
<dbReference type="Pfam" id="PF00126">
    <property type="entry name" value="HTH_1"/>
    <property type="match status" value="1"/>
</dbReference>
<dbReference type="Gene3D" id="1.10.10.10">
    <property type="entry name" value="Winged helix-like DNA-binding domain superfamily/Winged helix DNA-binding domain"/>
    <property type="match status" value="1"/>
</dbReference>
<keyword evidence="7" id="KW-1185">Reference proteome</keyword>
<dbReference type="Gene3D" id="3.40.190.10">
    <property type="entry name" value="Periplasmic binding protein-like II"/>
    <property type="match status" value="2"/>
</dbReference>
<dbReference type="PRINTS" id="PR00039">
    <property type="entry name" value="HTHLYSR"/>
</dbReference>
<comment type="similarity">
    <text evidence="1">Belongs to the LysR transcriptional regulatory family.</text>
</comment>
<dbReference type="AlphaFoldDB" id="A0A1V2H818"/>
<dbReference type="GO" id="GO:0009089">
    <property type="term" value="P:lysine biosynthetic process via diaminopimelate"/>
    <property type="evidence" value="ECO:0007669"/>
    <property type="project" value="TreeGrafter"/>
</dbReference>
<dbReference type="OrthoDB" id="9806538at2"/>
<protein>
    <submittedName>
        <fullName evidence="6">LysR family transcriptional regulator</fullName>
    </submittedName>
</protein>
<evidence type="ECO:0000313" key="6">
    <source>
        <dbReference type="EMBL" id="ONG58574.1"/>
    </source>
</evidence>
<evidence type="ECO:0000313" key="7">
    <source>
        <dbReference type="Proteomes" id="UP000188879"/>
    </source>
</evidence>
<dbReference type="InterPro" id="IPR036390">
    <property type="entry name" value="WH_DNA-bd_sf"/>
</dbReference>
<dbReference type="Proteomes" id="UP000188879">
    <property type="component" value="Unassembled WGS sequence"/>
</dbReference>
<evidence type="ECO:0000256" key="3">
    <source>
        <dbReference type="ARBA" id="ARBA00023125"/>
    </source>
</evidence>
<evidence type="ECO:0000256" key="4">
    <source>
        <dbReference type="ARBA" id="ARBA00023163"/>
    </source>
</evidence>
<accession>A0A1V2H818</accession>
<dbReference type="SUPFAM" id="SSF53850">
    <property type="entry name" value="Periplasmic binding protein-like II"/>
    <property type="match status" value="1"/>
</dbReference>
<reference evidence="6 7" key="1">
    <citation type="submission" date="2016-10" db="EMBL/GenBank/DDBJ databases">
        <title>Draft Genome sequence of Roseomonas sp. strain M3.</title>
        <authorList>
            <person name="Subhash Y."/>
            <person name="Lee S."/>
        </authorList>
    </citation>
    <scope>NUCLEOTIDE SEQUENCE [LARGE SCALE GENOMIC DNA]</scope>
    <source>
        <strain evidence="6 7">M3</strain>
    </source>
</reference>
<proteinExistence type="inferred from homology"/>
<dbReference type="Pfam" id="PF03466">
    <property type="entry name" value="LysR_substrate"/>
    <property type="match status" value="1"/>
</dbReference>
<organism evidence="6 7">
    <name type="scientific">Teichococcus deserti</name>
    <dbReference type="NCBI Taxonomy" id="1817963"/>
    <lineage>
        <taxon>Bacteria</taxon>
        <taxon>Pseudomonadati</taxon>
        <taxon>Pseudomonadota</taxon>
        <taxon>Alphaproteobacteria</taxon>
        <taxon>Acetobacterales</taxon>
        <taxon>Roseomonadaceae</taxon>
        <taxon>Roseomonas</taxon>
    </lineage>
</organism>
<dbReference type="EMBL" id="MLCO01000018">
    <property type="protein sequence ID" value="ONG58574.1"/>
    <property type="molecule type" value="Genomic_DNA"/>
</dbReference>